<sequence>MTTTTAAAPRRSALGVAGGVLKARETGIVIALVAVVIAATAVNPTFIFSGDGFRDLLLTPSLLMVVALGQAVVIITRNVDLSVGSVVGLTAYMTGRLFIDVPGIHPALVFLAGIALGALLGLINGALVAFAKVPALVITLGTMYIYRGINVAWTGSDRINASDMPASFRGLGTQDVLGIPLLTLLAVIVLVFTAWYLRNLRSGRELYAIGSDPDAAHLYGLRVTRRVLAAFIVCGALAGLAGVLFAARYGTVSSNAGYGWELQAIGAAVIGGVAMSGGVGTVWGAAFGAYLLLTINRALPIIGIQDFWQRAVVGILIIGAIILDRVLALRQHRRLVAAREEVK</sequence>
<organism evidence="11 12">
    <name type="scientific">Tessaracoccus lapidicaptus</name>
    <dbReference type="NCBI Taxonomy" id="1427523"/>
    <lineage>
        <taxon>Bacteria</taxon>
        <taxon>Bacillati</taxon>
        <taxon>Actinomycetota</taxon>
        <taxon>Actinomycetes</taxon>
        <taxon>Propionibacteriales</taxon>
        <taxon>Propionibacteriaceae</taxon>
        <taxon>Tessaracoccus</taxon>
    </lineage>
</organism>
<keyword evidence="7" id="KW-1133">Transmembrane helix</keyword>
<evidence type="ECO:0000256" key="1">
    <source>
        <dbReference type="ARBA" id="ARBA00004651"/>
    </source>
</evidence>
<dbReference type="GO" id="GO:0022857">
    <property type="term" value="F:transmembrane transporter activity"/>
    <property type="evidence" value="ECO:0007669"/>
    <property type="project" value="InterPro"/>
</dbReference>
<evidence type="ECO:0000313" key="12">
    <source>
        <dbReference type="Proteomes" id="UP000093501"/>
    </source>
</evidence>
<keyword evidence="5" id="KW-0997">Cell inner membrane</keyword>
<name>A0A1C0AKU8_9ACTN</name>
<dbReference type="InterPro" id="IPR001851">
    <property type="entry name" value="ABC_transp_permease"/>
</dbReference>
<comment type="subcellular location">
    <subcellularLocation>
        <location evidence="1">Cell membrane</location>
        <topology evidence="1">Multi-pass membrane protein</topology>
    </subcellularLocation>
</comment>
<dbReference type="PANTHER" id="PTHR32196:SF29">
    <property type="entry name" value="AUTOINDUCER 2 IMPORT SYSTEM PERMEASE PROTEIN LSRC"/>
    <property type="match status" value="1"/>
</dbReference>
<dbReference type="CDD" id="cd06579">
    <property type="entry name" value="TM_PBP1_transp_AraH_like"/>
    <property type="match status" value="1"/>
</dbReference>
<reference evidence="12" key="1">
    <citation type="submission" date="2016-07" db="EMBL/GenBank/DDBJ databases">
        <authorList>
            <person name="Florea S."/>
            <person name="Webb J.S."/>
            <person name="Jaromczyk J."/>
            <person name="Schardl C.L."/>
        </authorList>
    </citation>
    <scope>NUCLEOTIDE SEQUENCE [LARGE SCALE GENOMIC DNA]</scope>
    <source>
        <strain evidence="12">IPBSL-7</strain>
    </source>
</reference>
<evidence type="ECO:0000256" key="4">
    <source>
        <dbReference type="ARBA" id="ARBA00022475"/>
    </source>
</evidence>
<comment type="subunit">
    <text evidence="2">The complex is composed of two ATP-binding proteins (LsrA), two transmembrane proteins (LsrC and LsrD) and a solute-binding protein (LsrB).</text>
</comment>
<dbReference type="AlphaFoldDB" id="A0A1C0AKU8"/>
<keyword evidence="12" id="KW-1185">Reference proteome</keyword>
<comment type="function">
    <text evidence="9">Part of the ABC transporter complex LsrABCD involved in autoinducer 2 (AI-2) import. Probably responsible for the translocation of the substrate across the membrane.</text>
</comment>
<evidence type="ECO:0000256" key="5">
    <source>
        <dbReference type="ARBA" id="ARBA00022519"/>
    </source>
</evidence>
<keyword evidence="3" id="KW-0813">Transport</keyword>
<evidence type="ECO:0000256" key="8">
    <source>
        <dbReference type="ARBA" id="ARBA00023136"/>
    </source>
</evidence>
<dbReference type="GO" id="GO:0005886">
    <property type="term" value="C:plasma membrane"/>
    <property type="evidence" value="ECO:0007669"/>
    <property type="project" value="UniProtKB-SubCell"/>
</dbReference>
<comment type="caution">
    <text evidence="11">The sequence shown here is derived from an EMBL/GenBank/DDBJ whole genome shotgun (WGS) entry which is preliminary data.</text>
</comment>
<dbReference type="EMBL" id="MBQD01000022">
    <property type="protein sequence ID" value="OCL33220.1"/>
    <property type="molecule type" value="Genomic_DNA"/>
</dbReference>
<dbReference type="Pfam" id="PF02653">
    <property type="entry name" value="BPD_transp_2"/>
    <property type="match status" value="1"/>
</dbReference>
<evidence type="ECO:0000256" key="9">
    <source>
        <dbReference type="ARBA" id="ARBA00025439"/>
    </source>
</evidence>
<accession>A0A1C0AKU8</accession>
<keyword evidence="4" id="KW-1003">Cell membrane</keyword>
<evidence type="ECO:0000256" key="3">
    <source>
        <dbReference type="ARBA" id="ARBA00022448"/>
    </source>
</evidence>
<evidence type="ECO:0000256" key="6">
    <source>
        <dbReference type="ARBA" id="ARBA00022692"/>
    </source>
</evidence>
<evidence type="ECO:0000313" key="11">
    <source>
        <dbReference type="EMBL" id="OCL33220.1"/>
    </source>
</evidence>
<keyword evidence="8" id="KW-0472">Membrane</keyword>
<proteinExistence type="predicted"/>
<evidence type="ECO:0000256" key="7">
    <source>
        <dbReference type="ARBA" id="ARBA00022989"/>
    </source>
</evidence>
<dbReference type="Proteomes" id="UP000093501">
    <property type="component" value="Unassembled WGS sequence"/>
</dbReference>
<dbReference type="RefSeq" id="WP_068751786.1">
    <property type="nucleotide sequence ID" value="NZ_LR214441.1"/>
</dbReference>
<dbReference type="PANTHER" id="PTHR32196">
    <property type="entry name" value="ABC TRANSPORTER PERMEASE PROTEIN YPHD-RELATED-RELATED"/>
    <property type="match status" value="1"/>
</dbReference>
<evidence type="ECO:0000256" key="10">
    <source>
        <dbReference type="ARBA" id="ARBA00039382"/>
    </source>
</evidence>
<protein>
    <recommendedName>
        <fullName evidence="10">Autoinducer 2 import system permease protein LsrC</fullName>
    </recommendedName>
</protein>
<evidence type="ECO:0000256" key="2">
    <source>
        <dbReference type="ARBA" id="ARBA00011262"/>
    </source>
</evidence>
<gene>
    <name evidence="11" type="ORF">BCR15_05135</name>
</gene>
<keyword evidence="6" id="KW-0812">Transmembrane</keyword>